<proteinExistence type="predicted"/>
<feature type="compositionally biased region" description="Basic and acidic residues" evidence="2">
    <location>
        <begin position="277"/>
        <end position="301"/>
    </location>
</feature>
<dbReference type="EMBL" id="LN714486">
    <property type="protein sequence ID" value="CEL70159.1"/>
    <property type="molecule type" value="Genomic_DNA"/>
</dbReference>
<feature type="compositionally biased region" description="Polar residues" evidence="2">
    <location>
        <begin position="129"/>
        <end position="140"/>
    </location>
</feature>
<feature type="region of interest" description="Disordered" evidence="2">
    <location>
        <begin position="1061"/>
        <end position="1080"/>
    </location>
</feature>
<feature type="region of interest" description="Disordered" evidence="2">
    <location>
        <begin position="1"/>
        <end position="193"/>
    </location>
</feature>
<feature type="compositionally biased region" description="Basic and acidic residues" evidence="2">
    <location>
        <begin position="1199"/>
        <end position="1241"/>
    </location>
</feature>
<organism evidence="3">
    <name type="scientific">Neospora caninum (strain Liverpool)</name>
    <dbReference type="NCBI Taxonomy" id="572307"/>
    <lineage>
        <taxon>Eukaryota</taxon>
        <taxon>Sar</taxon>
        <taxon>Alveolata</taxon>
        <taxon>Apicomplexa</taxon>
        <taxon>Conoidasida</taxon>
        <taxon>Coccidia</taxon>
        <taxon>Eucoccidiorida</taxon>
        <taxon>Eimeriorina</taxon>
        <taxon>Sarcocystidae</taxon>
        <taxon>Neospora</taxon>
    </lineage>
</organism>
<evidence type="ECO:0000313" key="3">
    <source>
        <dbReference type="EMBL" id="CEL70159.1"/>
    </source>
</evidence>
<feature type="compositionally biased region" description="Basic and acidic residues" evidence="2">
    <location>
        <begin position="377"/>
        <end position="388"/>
    </location>
</feature>
<feature type="region of interest" description="Disordered" evidence="2">
    <location>
        <begin position="422"/>
        <end position="444"/>
    </location>
</feature>
<name>A0A0F7UJB1_NEOCL</name>
<feature type="coiled-coil region" evidence="1">
    <location>
        <begin position="648"/>
        <end position="771"/>
    </location>
</feature>
<feature type="coiled-coil region" evidence="1">
    <location>
        <begin position="445"/>
        <end position="605"/>
    </location>
</feature>
<evidence type="ECO:0000256" key="2">
    <source>
        <dbReference type="SAM" id="MobiDB-lite"/>
    </source>
</evidence>
<feature type="compositionally biased region" description="Basic and acidic residues" evidence="2">
    <location>
        <begin position="148"/>
        <end position="163"/>
    </location>
</feature>
<keyword evidence="1" id="KW-0175">Coiled coil</keyword>
<gene>
    <name evidence="3" type="ORF">BN1204_058460</name>
</gene>
<feature type="compositionally biased region" description="Basic and acidic residues" evidence="2">
    <location>
        <begin position="105"/>
        <end position="121"/>
    </location>
</feature>
<accession>A0A0F7UJB1</accession>
<evidence type="ECO:0000256" key="1">
    <source>
        <dbReference type="SAM" id="Coils"/>
    </source>
</evidence>
<feature type="compositionally biased region" description="Low complexity" evidence="2">
    <location>
        <begin position="207"/>
        <end position="224"/>
    </location>
</feature>
<feature type="compositionally biased region" description="Low complexity" evidence="2">
    <location>
        <begin position="422"/>
        <end position="439"/>
    </location>
</feature>
<feature type="compositionally biased region" description="Low complexity" evidence="2">
    <location>
        <begin position="1149"/>
        <end position="1162"/>
    </location>
</feature>
<feature type="compositionally biased region" description="Polar residues" evidence="2">
    <location>
        <begin position="236"/>
        <end position="263"/>
    </location>
</feature>
<feature type="coiled-coil region" evidence="1">
    <location>
        <begin position="801"/>
        <end position="873"/>
    </location>
</feature>
<feature type="compositionally biased region" description="Polar residues" evidence="2">
    <location>
        <begin position="175"/>
        <end position="193"/>
    </location>
</feature>
<feature type="region of interest" description="Disordered" evidence="2">
    <location>
        <begin position="1138"/>
        <end position="1176"/>
    </location>
</feature>
<feature type="region of interest" description="Disordered" evidence="2">
    <location>
        <begin position="1199"/>
        <end position="1290"/>
    </location>
</feature>
<reference evidence="3" key="1">
    <citation type="journal article" date="2015" name="PLoS ONE">
        <title>Comprehensive Evaluation of Toxoplasma gondii VEG and Neospora caninum LIV Genomes with Tachyzoite Stage Transcriptome and Proteome Defines Novel Transcript Features.</title>
        <authorList>
            <person name="Ramaprasad A."/>
            <person name="Mourier T."/>
            <person name="Naeem R."/>
            <person name="Malas T.B."/>
            <person name="Moussa E."/>
            <person name="Panigrahi A."/>
            <person name="Vermont S.J."/>
            <person name="Otto T.D."/>
            <person name="Wastling J."/>
            <person name="Pain A."/>
        </authorList>
    </citation>
    <scope>NUCLEOTIDE SEQUENCE</scope>
    <source>
        <strain evidence="3">Liverpool</strain>
    </source>
</reference>
<feature type="compositionally biased region" description="Basic and acidic residues" evidence="2">
    <location>
        <begin position="79"/>
        <end position="91"/>
    </location>
</feature>
<feature type="region of interest" description="Disordered" evidence="2">
    <location>
        <begin position="988"/>
        <end position="1015"/>
    </location>
</feature>
<feature type="compositionally biased region" description="Low complexity" evidence="2">
    <location>
        <begin position="164"/>
        <end position="174"/>
    </location>
</feature>
<feature type="compositionally biased region" description="Basic and acidic residues" evidence="2">
    <location>
        <begin position="1164"/>
        <end position="1176"/>
    </location>
</feature>
<protein>
    <submittedName>
        <fullName evidence="3">Uncharacterized protein</fullName>
    </submittedName>
</protein>
<sequence>MAATPLSQQRLSASRQGGSEERAATSGFNDDDLALLLPEGRKCQPSDAATQSRTERARGTPTATASLLTRSLVQAAQDASRKSDEPKEGHGAPHHHLYTPLAPDQDPRSNEPKRSSTERPLPRGFLSDPSPQLAASQGILSPQLDPSRANEGEKKTLDSDNGRGSRACRSGSRSLSIKRQTSRANSTQQASLISALTEGDSELDVILSLGLPQPPSSSSLCVSPRDLPKNDPPTSPLATSARKSLHCSLSSSIPGTGNAQEQSPRPLLGAAASKAALHCESHNTDSGDGFSRRKGDRKPTKSQETAFPPHRSLEEGEVLVPSASSAFHTLSLSSSSSRQHEKDALSNRSHQSAAPPATSAGRSGKSPHLSAKLSPLCREEERGTERCKRYGVRKRNEKTTSDASNEISSIAAAAAAEAARGAAAAEAAAAAAADAAAAAVDRETSKDLQIEHLRAENRKLHLEKQLLQQRLQSELRASEASNKRAMAAERAQWEGEKNRLEIQNRSLQDEVSRLESHRENESRRFATALQTLEEDQEQERRRIEKQMTSLLEEEEKKKRKEVEKAMEDGEKKRQMEVKELEKKMKREMEALKKSHEDDLARLRQQTTSQGDICALLRHVESSAESIKFITERLSEESTQGRQQLDFQRAEREVTLKAMEDELKTQQKQTAEQHGALVALLGDFQRQQEASEERHRKERERLDAEHAALRQLQLTLKCADEQQKRMFEELKTAIEDEKRDLMRKSEAKEFELKDREQRLEVAQRRLEGERRAIDAASRGVEETRARAAARLREVEGEVFEERQHALRELEAVEEERRQLQQTKQELTLIRADLDRRQHAVEEERQKTQTLLLQVEKKEAEIKRLHSEAMEARTQAELRAMHAEQESSKCEERLQHVQAMSKFVQKEQLDLLRLETRLLAPPAVFPLSASSLPSSASRASCALATQSCDFVHDRHQATANPFLRARSSSFSSSVSPSLLPPGASSRLSPSFALSSGAAPRGQVRREDLGPQPVSSDMGAAARALASSVYRRSTSSLSSSESTILPPFLLQAFLRTPSRLSIRNSAVSTAQPPTRSSSFENATDTLTSPFPSLSSLSPFLAASRTNSAGQLSLYRFPQANIASESAPRDLSAARNWIRRRSHCQEERKTTESPVSSVVPRRPSSSLARREDHTETHRDLRRSYEQALLARIDLATAGAPRAEGRRILRQREHDERARKGDLRRGERGEVPKKETPERRADESASRTRLRPGSAGDVFSTLRASKDWRTPQRRWRHGARSSAKGLRPIEAKHGV</sequence>
<feature type="compositionally biased region" description="Low complexity" evidence="2">
    <location>
        <begin position="322"/>
        <end position="337"/>
    </location>
</feature>
<feature type="compositionally biased region" description="Polar residues" evidence="2">
    <location>
        <begin position="61"/>
        <end position="74"/>
    </location>
</feature>
<feature type="region of interest" description="Disordered" evidence="2">
    <location>
        <begin position="207"/>
        <end position="406"/>
    </location>
</feature>
<feature type="compositionally biased region" description="Polar residues" evidence="2">
    <location>
        <begin position="1"/>
        <end position="17"/>
    </location>
</feature>